<evidence type="ECO:0000256" key="2">
    <source>
        <dbReference type="SAM" id="MobiDB-lite"/>
    </source>
</evidence>
<dbReference type="Proteomes" id="UP000641514">
    <property type="component" value="Unassembled WGS sequence"/>
</dbReference>
<dbReference type="InterPro" id="IPR019752">
    <property type="entry name" value="Pyrv/ketoisovalerate_OxRed_cat"/>
</dbReference>
<dbReference type="InterPro" id="IPR011766">
    <property type="entry name" value="TPP_enzyme_TPP-bd"/>
</dbReference>
<dbReference type="Pfam" id="PF20169">
    <property type="entry name" value="DUF6537"/>
    <property type="match status" value="1"/>
</dbReference>
<dbReference type="Pfam" id="PF01558">
    <property type="entry name" value="POR"/>
    <property type="match status" value="1"/>
</dbReference>
<gene>
    <name evidence="6" type="ORF">GCM10011410_27380</name>
</gene>
<evidence type="ECO:0000313" key="7">
    <source>
        <dbReference type="Proteomes" id="UP000641514"/>
    </source>
</evidence>
<proteinExistence type="predicted"/>
<dbReference type="Pfam" id="PF02775">
    <property type="entry name" value="TPP_enzyme_C"/>
    <property type="match status" value="1"/>
</dbReference>
<dbReference type="InterPro" id="IPR002880">
    <property type="entry name" value="Pyrv_Fd/Flavodoxin_OxRdtase_N"/>
</dbReference>
<reference evidence="6" key="2">
    <citation type="submission" date="2020-09" db="EMBL/GenBank/DDBJ databases">
        <authorList>
            <person name="Sun Q."/>
            <person name="Zhou Y."/>
        </authorList>
    </citation>
    <scope>NUCLEOTIDE SEQUENCE</scope>
    <source>
        <strain evidence="6">CGMCC 1.15478</strain>
    </source>
</reference>
<evidence type="ECO:0000256" key="1">
    <source>
        <dbReference type="ARBA" id="ARBA00023002"/>
    </source>
</evidence>
<dbReference type="Gene3D" id="3.40.50.970">
    <property type="match status" value="2"/>
</dbReference>
<dbReference type="SUPFAM" id="SSF53323">
    <property type="entry name" value="Pyruvate-ferredoxin oxidoreductase, PFOR, domain III"/>
    <property type="match status" value="1"/>
</dbReference>
<feature type="region of interest" description="Disordered" evidence="2">
    <location>
        <begin position="698"/>
        <end position="717"/>
    </location>
</feature>
<dbReference type="Gene3D" id="3.40.920.10">
    <property type="entry name" value="Pyruvate-ferredoxin oxidoreductase, PFOR, domain III"/>
    <property type="match status" value="1"/>
</dbReference>
<dbReference type="GO" id="GO:0016625">
    <property type="term" value="F:oxidoreductase activity, acting on the aldehyde or oxo group of donors, iron-sulfur protein as acceptor"/>
    <property type="evidence" value="ECO:0007669"/>
    <property type="project" value="UniProtKB-ARBA"/>
</dbReference>
<dbReference type="CDD" id="cd07034">
    <property type="entry name" value="TPP_PYR_PFOR_IOR-alpha_like"/>
    <property type="match status" value="1"/>
</dbReference>
<reference evidence="6" key="1">
    <citation type="journal article" date="2014" name="Int. J. Syst. Evol. Microbiol.">
        <title>Complete genome sequence of Corynebacterium casei LMG S-19264T (=DSM 44701T), isolated from a smear-ripened cheese.</title>
        <authorList>
            <consortium name="US DOE Joint Genome Institute (JGI-PGF)"/>
            <person name="Walter F."/>
            <person name="Albersmeier A."/>
            <person name="Kalinowski J."/>
            <person name="Ruckert C."/>
        </authorList>
    </citation>
    <scope>NUCLEOTIDE SEQUENCE</scope>
    <source>
        <strain evidence="6">CGMCC 1.15478</strain>
    </source>
</reference>
<dbReference type="AlphaFoldDB" id="A0A916UGS7"/>
<dbReference type="EMBL" id="BMJH01000003">
    <property type="protein sequence ID" value="GGC72859.1"/>
    <property type="molecule type" value="Genomic_DNA"/>
</dbReference>
<feature type="domain" description="Pyruvate/ketoisovalerate oxidoreductase catalytic" evidence="3">
    <location>
        <begin position="735"/>
        <end position="921"/>
    </location>
</feature>
<dbReference type="GO" id="GO:0000287">
    <property type="term" value="F:magnesium ion binding"/>
    <property type="evidence" value="ECO:0007669"/>
    <property type="project" value="UniProtKB-ARBA"/>
</dbReference>
<keyword evidence="7" id="KW-1185">Reference proteome</keyword>
<accession>A0A916UGS7</accession>
<comment type="caution">
    <text evidence="6">The sequence shown here is derived from an EMBL/GenBank/DDBJ whole genome shotgun (WGS) entry which is preliminary data.</text>
</comment>
<dbReference type="PANTHER" id="PTHR48084">
    <property type="entry name" value="2-OXOGLUTARATE OXIDOREDUCTASE SUBUNIT KORB-RELATED"/>
    <property type="match status" value="1"/>
</dbReference>
<evidence type="ECO:0000259" key="4">
    <source>
        <dbReference type="Pfam" id="PF02775"/>
    </source>
</evidence>
<protein>
    <submittedName>
        <fullName evidence="6">Indolepyruvate ferredoxin oxidoreductase</fullName>
    </submittedName>
</protein>
<evidence type="ECO:0000259" key="5">
    <source>
        <dbReference type="Pfam" id="PF20169"/>
    </source>
</evidence>
<dbReference type="SUPFAM" id="SSF52518">
    <property type="entry name" value="Thiamin diphosphate-binding fold (THDP-binding)"/>
    <property type="match status" value="2"/>
</dbReference>
<dbReference type="NCBIfam" id="NF009589">
    <property type="entry name" value="PRK13030.1"/>
    <property type="match status" value="1"/>
</dbReference>
<feature type="domain" description="DUF6537" evidence="5">
    <location>
        <begin position="960"/>
        <end position="1153"/>
    </location>
</feature>
<dbReference type="InterPro" id="IPR002869">
    <property type="entry name" value="Pyrv_flavodox_OxRed_cen"/>
</dbReference>
<dbReference type="GO" id="GO:0045333">
    <property type="term" value="P:cellular respiration"/>
    <property type="evidence" value="ECO:0007669"/>
    <property type="project" value="UniProtKB-ARBA"/>
</dbReference>
<evidence type="ECO:0000313" key="6">
    <source>
        <dbReference type="EMBL" id="GGC72859.1"/>
    </source>
</evidence>
<keyword evidence="1" id="KW-0560">Oxidoreductase</keyword>
<sequence length="1161" mass="125621">MTTSEAAHGSQTHKATQKQGFYLDERYEREDGVVYLTGIQALVRMLLDRARQDRRTGLNTATFVSGYEGSPLAGYDLELMKQKRLLDNWSISLQPGLNEEYGATAVMGSQLAGHVGTMSDIDGVTGIWYGKAPGLDRAADALRHANMMGTGPNGGAVAIVGDDPGAKSSTIASASEAMLADLNIPTLYPADSQEVVEYGIHAQYLSRFSGTWAALKIVTAVADGASTVHVHPHMSAPIMGHAKPSNHTPSGVVLGKTLVALERSLHETRLPRALEYARNNGLNTITRSGADDTIGIVTSGKTYLDLRSALRTLGLDDTAMKQYGIRLLKLGMVWPLEPRIVERFADGLEEIIVIEEKHDFLETAVRNVLYGRRNPPRIVGRRAADGSVLFPVTGELDIDSVTKGLAKALSPRGIDTVRSWMHRPRTHRLSLPLAVRSPYFCSGCPHNSSTKVNEGTLVGGGIGCHAMVLIMDEKQVGNVMGTTQMGGEGVQWIGMAPYLKERHIVQNLGDGTFLHSGSLAIRAAIAAKVNITYKLLANSAVAMTGGQQPVGDMPVEQMAQILHDEGVRKIIITSENPSRLRRAALPKGVEVRDRDELLQVQKELAQIPGVTVLIHDQECAAQKRRKRKRGKLATPTTKVMINERICEGCGDCGEKSNCLSVQPVDTEFGRKTRINQSSCNLDYSCLQGDCPSFMTVEPGGKKDHHDPAPLSLDDLPDPQYVSGRDEFDMRIMGIGGTGVVTVSQVLAMASVIDGHAVRTLDQTGLAQKGGAVVADIKMTDNTEQLSAKVGEGACDLYLGCDALVATDPGNLTVANPQKTIAVVSTAHVATGAMVTSTDVSYPDDGAIHAAIDEVTKKVHYLNAADIAHRLFGDEQYANMILVGAAIQTGVLPLSESAIEQAIVLNGVAVERNIQALRRGRQSVADPEALGKILVPEKTTPAISARARAFGELIGLPASSDAIDLRIDELIAYQDEKYALRYVSALVDTYRAENEAKPGSTEVTEAVAWGLHKLMAYKDEYEVARLALDPRVAQDVKDAFGPDAKVSHKLHPPALRALGMKKKITLGSWFDPAFRGLRSMKRVRGTKLDPFGHTTMRQTERQLIGEYIDAMRTISATLSESNIPGAVETAKLPDMVRGYEDIKLRNIDKYRAELTKRLSAWT</sequence>
<evidence type="ECO:0000259" key="3">
    <source>
        <dbReference type="Pfam" id="PF01558"/>
    </source>
</evidence>
<dbReference type="InterPro" id="IPR046667">
    <property type="entry name" value="DUF6537"/>
</dbReference>
<dbReference type="RefSeq" id="WP_188676053.1">
    <property type="nucleotide sequence ID" value="NZ_BMJH01000003.1"/>
</dbReference>
<dbReference type="GO" id="GO:0030976">
    <property type="term" value="F:thiamine pyrophosphate binding"/>
    <property type="evidence" value="ECO:0007669"/>
    <property type="project" value="InterPro"/>
</dbReference>
<name>A0A916UGS7_9ACTN</name>
<organism evidence="6 7">
    <name type="scientific">Hoyosella rhizosphaerae</name>
    <dbReference type="NCBI Taxonomy" id="1755582"/>
    <lineage>
        <taxon>Bacteria</taxon>
        <taxon>Bacillati</taxon>
        <taxon>Actinomycetota</taxon>
        <taxon>Actinomycetes</taxon>
        <taxon>Mycobacteriales</taxon>
        <taxon>Hoyosellaceae</taxon>
        <taxon>Hoyosella</taxon>
    </lineage>
</organism>
<dbReference type="NCBIfam" id="NF009588">
    <property type="entry name" value="PRK13029.1"/>
    <property type="match status" value="1"/>
</dbReference>
<feature type="domain" description="Thiamine pyrophosphate enzyme TPP-binding" evidence="4">
    <location>
        <begin position="461"/>
        <end position="612"/>
    </location>
</feature>
<dbReference type="PANTHER" id="PTHR48084:SF3">
    <property type="entry name" value="SUBUNIT OF PYRUVATE:FLAVODOXIN OXIDOREDUCTASE"/>
    <property type="match status" value="1"/>
</dbReference>
<dbReference type="InterPro" id="IPR029061">
    <property type="entry name" value="THDP-binding"/>
</dbReference>
<dbReference type="InterPro" id="IPR051457">
    <property type="entry name" value="2-oxoacid:Fd_oxidoreductase"/>
</dbReference>